<dbReference type="Proteomes" id="UP000001062">
    <property type="component" value="Chromosome"/>
</dbReference>
<dbReference type="PANTHER" id="PTHR13369:SF0">
    <property type="entry name" value="GLUTATHIONE S-TRANSFERASE C-TERMINAL DOMAIN-CONTAINING PROTEIN"/>
    <property type="match status" value="1"/>
</dbReference>
<evidence type="ECO:0000313" key="2">
    <source>
        <dbReference type="EMBL" id="ADZ92546.1"/>
    </source>
</evidence>
<dbReference type="PANTHER" id="PTHR13369">
    <property type="match status" value="1"/>
</dbReference>
<dbReference type="eggNOG" id="ENOG502Z7Q4">
    <property type="taxonomic scope" value="Bacteria"/>
</dbReference>
<organism evidence="2 3">
    <name type="scientific">Marinomonas mediterranea (strain ATCC 700492 / JCM 21426 / NBRC 103028 / MMB-1)</name>
    <dbReference type="NCBI Taxonomy" id="717774"/>
    <lineage>
        <taxon>Bacteria</taxon>
        <taxon>Pseudomonadati</taxon>
        <taxon>Pseudomonadota</taxon>
        <taxon>Gammaproteobacteria</taxon>
        <taxon>Oceanospirillales</taxon>
        <taxon>Oceanospirillaceae</taxon>
        <taxon>Marinomonas</taxon>
    </lineage>
</organism>
<dbReference type="EMBL" id="CP002583">
    <property type="protein sequence ID" value="ADZ92546.1"/>
    <property type="molecule type" value="Genomic_DNA"/>
</dbReference>
<gene>
    <name evidence="2" type="ordered locus">Marme_3330</name>
</gene>
<dbReference type="SUPFAM" id="SSF53335">
    <property type="entry name" value="S-adenosyl-L-methionine-dependent methyltransferases"/>
    <property type="match status" value="1"/>
</dbReference>
<dbReference type="HOGENOM" id="CLU_057688_0_0_6"/>
<dbReference type="Pfam" id="PF13679">
    <property type="entry name" value="Methyltransf_32"/>
    <property type="match status" value="1"/>
</dbReference>
<evidence type="ECO:0000259" key="1">
    <source>
        <dbReference type="Pfam" id="PF13679"/>
    </source>
</evidence>
<name>F2K4A5_MARM1</name>
<protein>
    <recommendedName>
        <fullName evidence="1">Methyltransferase domain-containing protein</fullName>
    </recommendedName>
</protein>
<feature type="domain" description="Methyltransferase" evidence="1">
    <location>
        <begin position="108"/>
        <end position="229"/>
    </location>
</feature>
<evidence type="ECO:0000313" key="3">
    <source>
        <dbReference type="Proteomes" id="UP000001062"/>
    </source>
</evidence>
<dbReference type="InterPro" id="IPR025714">
    <property type="entry name" value="Methyltranfer_dom"/>
</dbReference>
<dbReference type="PATRIC" id="fig|717774.3.peg.3428"/>
<dbReference type="STRING" id="717774.Marme_3330"/>
<accession>F2K4A5</accession>
<dbReference type="KEGG" id="mme:Marme_3330"/>
<dbReference type="AlphaFoldDB" id="F2K4A5"/>
<keyword evidence="3" id="KW-1185">Reference proteome</keyword>
<sequence length="397" mass="45514">MHVLMQNLSLTDKFKALDQWLTATQPLWQVATFAQTHWPWQHDYPKLVAYLKQHDDLPLEDVLSDIEKVLIEHVDGFQPAPFISLNELEASQKRELPSYFKSGIKGRKWAQIESFSKLVPIADSTLEWCAGKGHLGKAIAYRTPTRVVSLEWQQALCDAGEQDAQKLALNQTFVCADVLKGEANDALQQVKSAVALHACGDLHRILIEQSLANQLDAVTLSPCCYHLTQEDTYTPLSKTAQQSTLKLSKHDLRLAVKEIATAGKREQKQRDRELTYRLGFDAWQRQHRQIDEYLPVSKAPDAIMKQGFDAYCQWAATQKQLTLHSLESFSEYEQIGDIRKRRVLKVEAITQYFRRPLELWLVLDRALRLEESGYRVEIGEFCDKSITPRNLLIRATK</sequence>
<reference evidence="2 3" key="1">
    <citation type="journal article" date="2012" name="Stand. Genomic Sci.">
        <title>Complete genome sequence of the melanogenic marine bacterium Marinomonas mediterranea type strain (MMB-1(T)).</title>
        <authorList>
            <person name="Lucas-Elio P."/>
            <person name="Goodwin L."/>
            <person name="Woyke T."/>
            <person name="Pitluck S."/>
            <person name="Nolan M."/>
            <person name="Kyrpides N.C."/>
            <person name="Detter J.C."/>
            <person name="Copeland A."/>
            <person name="Teshima H."/>
            <person name="Bruce D."/>
            <person name="Detter C."/>
            <person name="Tapia R."/>
            <person name="Han S."/>
            <person name="Land M.L."/>
            <person name="Ivanova N."/>
            <person name="Mikhailova N."/>
            <person name="Johnston A.W."/>
            <person name="Sanchez-Amat A."/>
        </authorList>
    </citation>
    <scope>NUCLEOTIDE SEQUENCE [LARGE SCALE GENOMIC DNA]</scope>
    <source>
        <strain evidence="3">ATCC 700492 / JCM 21426 / NBRC 103028 / MMB-1</strain>
    </source>
</reference>
<dbReference type="OrthoDB" id="5298194at2"/>
<proteinExistence type="predicted"/>
<dbReference type="InterPro" id="IPR029063">
    <property type="entry name" value="SAM-dependent_MTases_sf"/>
</dbReference>